<dbReference type="SUPFAM" id="SSF53633">
    <property type="entry name" value="Carbamate kinase-like"/>
    <property type="match status" value="1"/>
</dbReference>
<dbReference type="Pfam" id="PF00696">
    <property type="entry name" value="AA_kinase"/>
    <property type="match status" value="1"/>
</dbReference>
<sequence length="398" mass="45240">MRTIVKKFGGSTLESIKDLRNVVSIVQEYLAKIDRIIIVVSARGRTTDQLILNVSDLISIDTYETRREYDKYLAVGEQESASTMSLMLLQNNIRAISLLGWQIPIVTDDNYTNASIEDIDVSSIYRYLEEYHVVIIAGFQGMCRNFHITTLGRNGSDMTAIFLSLKMGLECYIYSDVNGIYTADPKIICSAEICTKMSYDEMLPMVASGLNVLNYRAFDMAYQHNLTLRFMSKDCKQYTKLAGESKKVKVISPSLKESCVLLKVNDSISEYIKFLSDNKIRIFFTTGHMGEMILVVDSSFLKYKGPKCTIIQKDLSMITILAGFLSDPMHHMEDVMYILSSQKINLVMHITYGDRLIFVVSRDELHKALKYVYEYAQQTFDSTDASIEEVNCFSPAHS</sequence>
<protein>
    <recommendedName>
        <fullName evidence="2">aspartate kinase</fullName>
        <ecNumber evidence="2">2.7.2.4</ecNumber>
    </recommendedName>
</protein>
<dbReference type="PANTHER" id="PTHR21499">
    <property type="entry name" value="ASPARTATE KINASE"/>
    <property type="match status" value="1"/>
</dbReference>
<evidence type="ECO:0000256" key="2">
    <source>
        <dbReference type="ARBA" id="ARBA00013059"/>
    </source>
</evidence>
<dbReference type="InterPro" id="IPR045865">
    <property type="entry name" value="ACT-like_dom_sf"/>
</dbReference>
<evidence type="ECO:0000313" key="10">
    <source>
        <dbReference type="Proteomes" id="UP000018951"/>
    </source>
</evidence>
<keyword evidence="5" id="KW-0418">Kinase</keyword>
<dbReference type="EMBL" id="AXCJ01000005">
    <property type="protein sequence ID" value="ETO91434.1"/>
    <property type="molecule type" value="Genomic_DNA"/>
</dbReference>
<keyword evidence="3" id="KW-0808">Transferase</keyword>
<dbReference type="PANTHER" id="PTHR21499:SF3">
    <property type="entry name" value="ASPARTOKINASE"/>
    <property type="match status" value="1"/>
</dbReference>
<dbReference type="InterPro" id="IPR036393">
    <property type="entry name" value="AceGlu_kinase-like_sf"/>
</dbReference>
<dbReference type="Gene3D" id="3.40.1160.10">
    <property type="entry name" value="Acetylglutamate kinase-like"/>
    <property type="match status" value="1"/>
</dbReference>
<dbReference type="GO" id="GO:0004072">
    <property type="term" value="F:aspartate kinase activity"/>
    <property type="evidence" value="ECO:0007669"/>
    <property type="project" value="UniProtKB-EC"/>
</dbReference>
<dbReference type="PATRIC" id="fig|1401685.3.peg.641"/>
<keyword evidence="6" id="KW-0067">ATP-binding</keyword>
<comment type="caution">
    <text evidence="9">The sequence shown here is derived from an EMBL/GenBank/DDBJ whole genome shotgun (WGS) entry which is preliminary data.</text>
</comment>
<gene>
    <name evidence="9" type="ORF">P857_349</name>
</gene>
<comment type="similarity">
    <text evidence="1">Belongs to the aspartokinase family.</text>
</comment>
<name>W2UZN4_9RICK</name>
<evidence type="ECO:0000256" key="6">
    <source>
        <dbReference type="ARBA" id="ARBA00022840"/>
    </source>
</evidence>
<dbReference type="GO" id="GO:0009090">
    <property type="term" value="P:homoserine biosynthetic process"/>
    <property type="evidence" value="ECO:0007669"/>
    <property type="project" value="TreeGrafter"/>
</dbReference>
<evidence type="ECO:0000256" key="3">
    <source>
        <dbReference type="ARBA" id="ARBA00022679"/>
    </source>
</evidence>
<evidence type="ECO:0000313" key="9">
    <source>
        <dbReference type="EMBL" id="ETO91434.1"/>
    </source>
</evidence>
<feature type="domain" description="Aspartate/glutamate/uridylate kinase" evidence="8">
    <location>
        <begin position="3"/>
        <end position="230"/>
    </location>
</feature>
<proteinExistence type="inferred from homology"/>
<evidence type="ECO:0000256" key="4">
    <source>
        <dbReference type="ARBA" id="ARBA00022741"/>
    </source>
</evidence>
<dbReference type="AlphaFoldDB" id="W2UZN4"/>
<dbReference type="Proteomes" id="UP000018951">
    <property type="component" value="Unassembled WGS sequence"/>
</dbReference>
<dbReference type="EC" id="2.7.2.4" evidence="2"/>
<reference evidence="9 10" key="1">
    <citation type="journal article" date="2013" name="PLoS ONE">
        <title>Bacterial endosymbiosis in a chordate host: long-term co-evolution and conservation of secondary metabolism.</title>
        <authorList>
            <person name="Kwan J.C."/>
            <person name="Schmidt E.W."/>
        </authorList>
    </citation>
    <scope>NUCLEOTIDE SEQUENCE [LARGE SCALE GENOMIC DNA]</scope>
    <source>
        <strain evidence="10">L6</strain>
    </source>
</reference>
<keyword evidence="4" id="KW-0547">Nucleotide-binding</keyword>
<evidence type="ECO:0000256" key="5">
    <source>
        <dbReference type="ARBA" id="ARBA00022777"/>
    </source>
</evidence>
<organism evidence="9 10">
    <name type="scientific">Candidatus Xenolissoclinum pacificiensis L6</name>
    <dbReference type="NCBI Taxonomy" id="1401685"/>
    <lineage>
        <taxon>Bacteria</taxon>
        <taxon>Pseudomonadati</taxon>
        <taxon>Pseudomonadota</taxon>
        <taxon>Alphaproteobacteria</taxon>
        <taxon>Rickettsiales</taxon>
        <taxon>Anaplasmataceae</taxon>
        <taxon>Candidatus Xenolissoclinum</taxon>
    </lineage>
</organism>
<dbReference type="InterPro" id="IPR001048">
    <property type="entry name" value="Asp/Glu/Uridylate_kinase"/>
</dbReference>
<keyword evidence="10" id="KW-1185">Reference proteome</keyword>
<dbReference type="SUPFAM" id="SSF55021">
    <property type="entry name" value="ACT-like"/>
    <property type="match status" value="1"/>
</dbReference>
<evidence type="ECO:0000256" key="7">
    <source>
        <dbReference type="ARBA" id="ARBA00047872"/>
    </source>
</evidence>
<evidence type="ECO:0000256" key="1">
    <source>
        <dbReference type="ARBA" id="ARBA00010122"/>
    </source>
</evidence>
<dbReference type="GO" id="GO:0009089">
    <property type="term" value="P:lysine biosynthetic process via diaminopimelate"/>
    <property type="evidence" value="ECO:0007669"/>
    <property type="project" value="TreeGrafter"/>
</dbReference>
<evidence type="ECO:0000259" key="8">
    <source>
        <dbReference type="Pfam" id="PF00696"/>
    </source>
</evidence>
<comment type="catalytic activity">
    <reaction evidence="7">
        <text>L-aspartate + ATP = 4-phospho-L-aspartate + ADP</text>
        <dbReference type="Rhea" id="RHEA:23776"/>
        <dbReference type="ChEBI" id="CHEBI:29991"/>
        <dbReference type="ChEBI" id="CHEBI:30616"/>
        <dbReference type="ChEBI" id="CHEBI:57535"/>
        <dbReference type="ChEBI" id="CHEBI:456216"/>
        <dbReference type="EC" id="2.7.2.4"/>
    </reaction>
</comment>
<dbReference type="STRING" id="1401685.P857_349"/>
<dbReference type="GO" id="GO:0005829">
    <property type="term" value="C:cytosol"/>
    <property type="evidence" value="ECO:0007669"/>
    <property type="project" value="TreeGrafter"/>
</dbReference>
<accession>W2UZN4</accession>